<dbReference type="RefSeq" id="WP_097897056.1">
    <property type="nucleotide sequence ID" value="NZ_NVOR01000012.1"/>
</dbReference>
<comment type="caution">
    <text evidence="2">The sequence shown here is derived from an EMBL/GenBank/DDBJ whole genome shotgun (WGS) entry which is preliminary data.</text>
</comment>
<dbReference type="EMBL" id="NVOR01000012">
    <property type="protein sequence ID" value="PED83949.1"/>
    <property type="molecule type" value="Genomic_DNA"/>
</dbReference>
<dbReference type="InterPro" id="IPR024993">
    <property type="entry name" value="DUF3894"/>
</dbReference>
<gene>
    <name evidence="2" type="ORF">CON65_04830</name>
</gene>
<accession>A0AA91ZUS6</accession>
<reference evidence="2 3" key="1">
    <citation type="submission" date="2017-09" db="EMBL/GenBank/DDBJ databases">
        <title>Large-scale bioinformatics analysis of Bacillus genomes uncovers conserved roles of natural products in bacterial physiology.</title>
        <authorList>
            <consortium name="Agbiome Team Llc"/>
            <person name="Bleich R.M."/>
            <person name="Grubbs K.J."/>
            <person name="Santa Maria K.C."/>
            <person name="Allen S.E."/>
            <person name="Farag S."/>
            <person name="Shank E.A."/>
            <person name="Bowers A."/>
        </authorList>
    </citation>
    <scope>NUCLEOTIDE SEQUENCE [LARGE SCALE GENOMIC DNA]</scope>
    <source>
        <strain evidence="2 3">AFS092012</strain>
    </source>
</reference>
<feature type="transmembrane region" description="Helical" evidence="1">
    <location>
        <begin position="56"/>
        <end position="78"/>
    </location>
</feature>
<dbReference type="AlphaFoldDB" id="A0AA91ZUS6"/>
<evidence type="ECO:0008006" key="4">
    <source>
        <dbReference type="Google" id="ProtNLM"/>
    </source>
</evidence>
<protein>
    <recommendedName>
        <fullName evidence="4">DUF3894 domain-containing protein</fullName>
    </recommendedName>
</protein>
<evidence type="ECO:0000313" key="3">
    <source>
        <dbReference type="Proteomes" id="UP000221020"/>
    </source>
</evidence>
<sequence>MHLNSKISYMQFLVGFLFIVTFILAIFNICSFFVSIIFMVLLNVTFVIGAFQQKHYTSFVMALMMAFSFSIVAILLVIK</sequence>
<name>A0AA91ZUS6_9BACI</name>
<evidence type="ECO:0000313" key="2">
    <source>
        <dbReference type="EMBL" id="PED83949.1"/>
    </source>
</evidence>
<feature type="transmembrane region" description="Helical" evidence="1">
    <location>
        <begin position="12"/>
        <end position="44"/>
    </location>
</feature>
<keyword evidence="1" id="KW-1133">Transmembrane helix</keyword>
<proteinExistence type="predicted"/>
<keyword evidence="1" id="KW-0812">Transmembrane</keyword>
<dbReference type="Pfam" id="PF13033">
    <property type="entry name" value="DUF3894"/>
    <property type="match status" value="1"/>
</dbReference>
<evidence type="ECO:0000256" key="1">
    <source>
        <dbReference type="SAM" id="Phobius"/>
    </source>
</evidence>
<dbReference type="Proteomes" id="UP000221020">
    <property type="component" value="Unassembled WGS sequence"/>
</dbReference>
<organism evidence="2 3">
    <name type="scientific">Bacillus pseudomycoides</name>
    <dbReference type="NCBI Taxonomy" id="64104"/>
    <lineage>
        <taxon>Bacteria</taxon>
        <taxon>Bacillati</taxon>
        <taxon>Bacillota</taxon>
        <taxon>Bacilli</taxon>
        <taxon>Bacillales</taxon>
        <taxon>Bacillaceae</taxon>
        <taxon>Bacillus</taxon>
        <taxon>Bacillus cereus group</taxon>
    </lineage>
</organism>
<keyword evidence="1" id="KW-0472">Membrane</keyword>